<comment type="caution">
    <text evidence="1">The sequence shown here is derived from an EMBL/GenBank/DDBJ whole genome shotgun (WGS) entry which is preliminary data.</text>
</comment>
<dbReference type="Gene3D" id="3.90.1140.10">
    <property type="entry name" value="Cyclic phosphodiesterase"/>
    <property type="match status" value="1"/>
</dbReference>
<reference evidence="1 2" key="1">
    <citation type="submission" date="2019-01" db="EMBL/GenBank/DDBJ databases">
        <title>Nocardioides guangzhouensis sp. nov., an actinobacterium isolated from soil.</title>
        <authorList>
            <person name="Fu Y."/>
            <person name="Cai Y."/>
            <person name="Lin Z."/>
            <person name="Chen P."/>
        </authorList>
    </citation>
    <scope>NUCLEOTIDE SEQUENCE [LARGE SCALE GENOMIC DNA]</scope>
    <source>
        <strain evidence="1 2">NBRC 105384</strain>
    </source>
</reference>
<name>A0A4Q5IUT7_9ACTN</name>
<organism evidence="1 2">
    <name type="scientific">Nocardioides iriomotensis</name>
    <dbReference type="NCBI Taxonomy" id="715784"/>
    <lineage>
        <taxon>Bacteria</taxon>
        <taxon>Bacillati</taxon>
        <taxon>Actinomycetota</taxon>
        <taxon>Actinomycetes</taxon>
        <taxon>Propionibacteriales</taxon>
        <taxon>Nocardioidaceae</taxon>
        <taxon>Nocardioides</taxon>
    </lineage>
</organism>
<proteinExistence type="predicted"/>
<dbReference type="Proteomes" id="UP000291189">
    <property type="component" value="Unassembled WGS sequence"/>
</dbReference>
<dbReference type="GO" id="GO:0016874">
    <property type="term" value="F:ligase activity"/>
    <property type="evidence" value="ECO:0007669"/>
    <property type="project" value="UniProtKB-KW"/>
</dbReference>
<protein>
    <submittedName>
        <fullName evidence="1">2'-5' RNA ligase family protein</fullName>
    </submittedName>
</protein>
<dbReference type="OrthoDB" id="2082235at2"/>
<sequence length="193" mass="20805">MRCGVVVLVPEADAAVGAQRSRLDRSAGWGVGAHVTVLFPWLPPDRHSEEDLVRLAAAVASVPAFPCEFRRTAWFDEDVVFLEPEPAEPFRALTRAVWAAFPDHPPYEGAFDDEVTPHLTVGHAPLGTPDDLRAAEAAVLPLLPVRTTVDHVSVLAGRETDPTDAATAAEPWRLVAELPLGAADLSGRAARRR</sequence>
<evidence type="ECO:0000313" key="1">
    <source>
        <dbReference type="EMBL" id="RYU09737.1"/>
    </source>
</evidence>
<dbReference type="SUPFAM" id="SSF55144">
    <property type="entry name" value="LigT-like"/>
    <property type="match status" value="1"/>
</dbReference>
<accession>A0A4Q5IUT7</accession>
<evidence type="ECO:0000313" key="2">
    <source>
        <dbReference type="Proteomes" id="UP000291189"/>
    </source>
</evidence>
<dbReference type="AlphaFoldDB" id="A0A4Q5IUT7"/>
<gene>
    <name evidence="1" type="ORF">ETU37_20225</name>
</gene>
<keyword evidence="2" id="KW-1185">Reference proteome</keyword>
<dbReference type="Pfam" id="PF13563">
    <property type="entry name" value="2_5_RNA_ligase2"/>
    <property type="match status" value="1"/>
</dbReference>
<keyword evidence="1" id="KW-0436">Ligase</keyword>
<dbReference type="InterPro" id="IPR009097">
    <property type="entry name" value="Cyclic_Pdiesterase"/>
</dbReference>
<dbReference type="EMBL" id="SDPU01000035">
    <property type="protein sequence ID" value="RYU09737.1"/>
    <property type="molecule type" value="Genomic_DNA"/>
</dbReference>